<dbReference type="InterPro" id="IPR036259">
    <property type="entry name" value="MFS_trans_sf"/>
</dbReference>
<keyword evidence="6 7" id="KW-0472">Membrane</keyword>
<dbReference type="PROSITE" id="PS00216">
    <property type="entry name" value="SUGAR_TRANSPORT_1"/>
    <property type="match status" value="1"/>
</dbReference>
<dbReference type="GO" id="GO:0022857">
    <property type="term" value="F:transmembrane transporter activity"/>
    <property type="evidence" value="ECO:0007669"/>
    <property type="project" value="InterPro"/>
</dbReference>
<dbReference type="SUPFAM" id="SSF103473">
    <property type="entry name" value="MFS general substrate transporter"/>
    <property type="match status" value="1"/>
</dbReference>
<evidence type="ECO:0000256" key="6">
    <source>
        <dbReference type="ARBA" id="ARBA00023136"/>
    </source>
</evidence>
<dbReference type="PANTHER" id="PTHR23517">
    <property type="entry name" value="RESISTANCE PROTEIN MDTM, PUTATIVE-RELATED-RELATED"/>
    <property type="match status" value="1"/>
</dbReference>
<feature type="transmembrane region" description="Helical" evidence="7">
    <location>
        <begin position="81"/>
        <end position="98"/>
    </location>
</feature>
<keyword evidence="2" id="KW-0813">Transport</keyword>
<dbReference type="eggNOG" id="COG0477">
    <property type="taxonomic scope" value="Bacteria"/>
</dbReference>
<dbReference type="InterPro" id="IPR005829">
    <property type="entry name" value="Sugar_transporter_CS"/>
</dbReference>
<dbReference type="Gene3D" id="1.20.1250.20">
    <property type="entry name" value="MFS general substrate transporter like domains"/>
    <property type="match status" value="1"/>
</dbReference>
<evidence type="ECO:0000256" key="5">
    <source>
        <dbReference type="ARBA" id="ARBA00022989"/>
    </source>
</evidence>
<keyword evidence="10" id="KW-1185">Reference proteome</keyword>
<evidence type="ECO:0000313" key="9">
    <source>
        <dbReference type="EMBL" id="ACR10878.1"/>
    </source>
</evidence>
<dbReference type="PROSITE" id="PS50850">
    <property type="entry name" value="MFS"/>
    <property type="match status" value="1"/>
</dbReference>
<dbReference type="InterPro" id="IPR050171">
    <property type="entry name" value="MFS_Transporters"/>
</dbReference>
<dbReference type="HOGENOM" id="CLU_038683_0_1_6"/>
<protein>
    <submittedName>
        <fullName evidence="9">Major facilitator family protein</fullName>
    </submittedName>
</protein>
<sequence>MQSPTSQSAPSRKNNTLFLCFTLLIFLAAASTPTPMYHLYQEQWHFSSAMLTLVFGVYALMMLASLLIAGGLSDHIGRKPVIAAAIVLEIVAVGLFILAQNVHWLLFARVMQGTATGIASSVIAASMLDADHQRGPLFNSLSSISGLGLGALVSSLLIFFAPMPLALSYWVLLLLLLVALLWLISIEETASLRPGALASLIPRIAIPAEIRGALMTVAPVNVSGWALGGFYLSLAPSVIVDITHTDSVLIAGGAVFLLTLSGAISVFVQRNRAPEAMLAYGATALALGLGLFLVSIQIGQIGVLLLGSVIAGSGFGSSFVGSMRSVLPLAPASQRAGLTAVFFIISYLALSIPSMAAGLLIKQLGLHTTALGFGTLLLVMILLAIVLQRLRKHSKVSTLPG</sequence>
<reference evidence="9 10" key="1">
    <citation type="journal article" date="2009" name="PLoS ONE">
        <title>The complete genome of Teredinibacter turnerae T7901: an intracellular endosymbiont of marine wood-boring bivalves (shipworms).</title>
        <authorList>
            <person name="Yang J.C."/>
            <person name="Madupu R."/>
            <person name="Durkin A.S."/>
            <person name="Ekborg N.A."/>
            <person name="Pedamallu C.S."/>
            <person name="Hostetler J.B."/>
            <person name="Radune D."/>
            <person name="Toms B.S."/>
            <person name="Henrissat B."/>
            <person name="Coutinho P.M."/>
            <person name="Schwarz S."/>
            <person name="Field L."/>
            <person name="Trindade-Silva A.E."/>
            <person name="Soares C.A.G."/>
            <person name="Elshahawi S."/>
            <person name="Hanora A."/>
            <person name="Schmidt E.W."/>
            <person name="Haygood M.G."/>
            <person name="Posfai J."/>
            <person name="Benner J."/>
            <person name="Madinger C."/>
            <person name="Nove J."/>
            <person name="Anton B."/>
            <person name="Chaudhary K."/>
            <person name="Foster J."/>
            <person name="Holman A."/>
            <person name="Kumar S."/>
            <person name="Lessard P.A."/>
            <person name="Luyten Y.A."/>
            <person name="Slatko B."/>
            <person name="Wood N."/>
            <person name="Wu B."/>
            <person name="Teplitski M."/>
            <person name="Mougous J.D."/>
            <person name="Ward N."/>
            <person name="Eisen J.A."/>
            <person name="Badger J.H."/>
            <person name="Distel D.L."/>
        </authorList>
    </citation>
    <scope>NUCLEOTIDE SEQUENCE [LARGE SCALE GENOMIC DNA]</scope>
    <source>
        <strain evidence="10">ATCC 39867 / T7901</strain>
    </source>
</reference>
<evidence type="ECO:0000256" key="2">
    <source>
        <dbReference type="ARBA" id="ARBA00022448"/>
    </source>
</evidence>
<comment type="subcellular location">
    <subcellularLocation>
        <location evidence="1">Cell membrane</location>
        <topology evidence="1">Multi-pass membrane protein</topology>
    </subcellularLocation>
</comment>
<feature type="transmembrane region" description="Helical" evidence="7">
    <location>
        <begin position="277"/>
        <end position="298"/>
    </location>
</feature>
<dbReference type="InterPro" id="IPR020846">
    <property type="entry name" value="MFS_dom"/>
</dbReference>
<feature type="transmembrane region" description="Helical" evidence="7">
    <location>
        <begin position="304"/>
        <end position="327"/>
    </location>
</feature>
<dbReference type="RefSeq" id="WP_015816990.1">
    <property type="nucleotide sequence ID" value="NC_012997.1"/>
</dbReference>
<feature type="transmembrane region" description="Helical" evidence="7">
    <location>
        <begin position="367"/>
        <end position="387"/>
    </location>
</feature>
<evidence type="ECO:0000256" key="3">
    <source>
        <dbReference type="ARBA" id="ARBA00022475"/>
    </source>
</evidence>
<keyword evidence="5 7" id="KW-1133">Transmembrane helix</keyword>
<dbReference type="InterPro" id="IPR011701">
    <property type="entry name" value="MFS"/>
</dbReference>
<organism evidence="9 10">
    <name type="scientific">Teredinibacter turnerae (strain ATCC 39867 / T7901)</name>
    <dbReference type="NCBI Taxonomy" id="377629"/>
    <lineage>
        <taxon>Bacteria</taxon>
        <taxon>Pseudomonadati</taxon>
        <taxon>Pseudomonadota</taxon>
        <taxon>Gammaproteobacteria</taxon>
        <taxon>Cellvibrionales</taxon>
        <taxon>Cellvibrionaceae</taxon>
        <taxon>Teredinibacter</taxon>
    </lineage>
</organism>
<dbReference type="PANTHER" id="PTHR23517:SF13">
    <property type="entry name" value="MAJOR FACILITATOR SUPERFAMILY MFS_1"/>
    <property type="match status" value="1"/>
</dbReference>
<dbReference type="Pfam" id="PF07690">
    <property type="entry name" value="MFS_1"/>
    <property type="match status" value="1"/>
</dbReference>
<dbReference type="Proteomes" id="UP000009080">
    <property type="component" value="Chromosome"/>
</dbReference>
<feature type="transmembrane region" description="Helical" evidence="7">
    <location>
        <begin position="247"/>
        <end position="268"/>
    </location>
</feature>
<evidence type="ECO:0000313" key="10">
    <source>
        <dbReference type="Proteomes" id="UP000009080"/>
    </source>
</evidence>
<dbReference type="OrthoDB" id="7283458at2"/>
<accession>C5BIU7</accession>
<gene>
    <name evidence="9" type="ordered locus">TERTU_2085</name>
</gene>
<keyword evidence="4 7" id="KW-0812">Transmembrane</keyword>
<feature type="domain" description="Major facilitator superfamily (MFS) profile" evidence="8">
    <location>
        <begin position="15"/>
        <end position="392"/>
    </location>
</feature>
<proteinExistence type="predicted"/>
<name>C5BIU7_TERTT</name>
<feature type="transmembrane region" description="Helical" evidence="7">
    <location>
        <begin position="104"/>
        <end position="125"/>
    </location>
</feature>
<feature type="transmembrane region" description="Helical" evidence="7">
    <location>
        <begin position="137"/>
        <end position="161"/>
    </location>
</feature>
<dbReference type="AlphaFoldDB" id="C5BIU7"/>
<evidence type="ECO:0000256" key="4">
    <source>
        <dbReference type="ARBA" id="ARBA00022692"/>
    </source>
</evidence>
<evidence type="ECO:0000259" key="8">
    <source>
        <dbReference type="PROSITE" id="PS50850"/>
    </source>
</evidence>
<evidence type="ECO:0000256" key="1">
    <source>
        <dbReference type="ARBA" id="ARBA00004651"/>
    </source>
</evidence>
<feature type="transmembrane region" description="Helical" evidence="7">
    <location>
        <begin position="167"/>
        <end position="184"/>
    </location>
</feature>
<feature type="transmembrane region" description="Helical" evidence="7">
    <location>
        <begin position="339"/>
        <end position="361"/>
    </location>
</feature>
<dbReference type="GO" id="GO:0005886">
    <property type="term" value="C:plasma membrane"/>
    <property type="evidence" value="ECO:0007669"/>
    <property type="project" value="UniProtKB-SubCell"/>
</dbReference>
<keyword evidence="3" id="KW-1003">Cell membrane</keyword>
<feature type="transmembrane region" description="Helical" evidence="7">
    <location>
        <begin position="213"/>
        <end position="235"/>
    </location>
</feature>
<feature type="transmembrane region" description="Helical" evidence="7">
    <location>
        <begin position="46"/>
        <end position="69"/>
    </location>
</feature>
<dbReference type="EMBL" id="CP001614">
    <property type="protein sequence ID" value="ACR10878.1"/>
    <property type="molecule type" value="Genomic_DNA"/>
</dbReference>
<evidence type="ECO:0000256" key="7">
    <source>
        <dbReference type="SAM" id="Phobius"/>
    </source>
</evidence>
<dbReference type="STRING" id="377629.TERTU_2085"/>
<dbReference type="KEGG" id="ttu:TERTU_2085"/>